<evidence type="ECO:0000256" key="8">
    <source>
        <dbReference type="PIRSR" id="PIRSR602401-1"/>
    </source>
</evidence>
<organism evidence="11 12">
    <name type="scientific">Aspergillus bombycis</name>
    <dbReference type="NCBI Taxonomy" id="109264"/>
    <lineage>
        <taxon>Eukaryota</taxon>
        <taxon>Fungi</taxon>
        <taxon>Dikarya</taxon>
        <taxon>Ascomycota</taxon>
        <taxon>Pezizomycotina</taxon>
        <taxon>Eurotiomycetes</taxon>
        <taxon>Eurotiomycetidae</taxon>
        <taxon>Eurotiales</taxon>
        <taxon>Aspergillaceae</taxon>
        <taxon>Aspergillus</taxon>
    </lineage>
</organism>
<dbReference type="InterPro" id="IPR001128">
    <property type="entry name" value="Cyt_P450"/>
</dbReference>
<dbReference type="GeneID" id="34451444"/>
<evidence type="ECO:0000256" key="5">
    <source>
        <dbReference type="ARBA" id="ARBA00023002"/>
    </source>
</evidence>
<comment type="caution">
    <text evidence="11">The sequence shown here is derived from an EMBL/GenBank/DDBJ whole genome shotgun (WGS) entry which is preliminary data.</text>
</comment>
<dbReference type="SUPFAM" id="SSF48264">
    <property type="entry name" value="Cytochrome P450"/>
    <property type="match status" value="1"/>
</dbReference>
<feature type="transmembrane region" description="Helical" evidence="10">
    <location>
        <begin position="41"/>
        <end position="62"/>
    </location>
</feature>
<dbReference type="GO" id="GO:0005506">
    <property type="term" value="F:iron ion binding"/>
    <property type="evidence" value="ECO:0007669"/>
    <property type="project" value="InterPro"/>
</dbReference>
<evidence type="ECO:0000256" key="4">
    <source>
        <dbReference type="ARBA" id="ARBA00022723"/>
    </source>
</evidence>
<reference evidence="11 12" key="1">
    <citation type="journal article" date="2016" name="Genome Biol. Evol.">
        <title>Draft genome sequence of an aflatoxigenic Aspergillus species, A. bombycis.</title>
        <authorList>
            <person name="Moore G.G."/>
            <person name="Mack B.M."/>
            <person name="Beltz S.B."/>
            <person name="Gilbert M.K."/>
        </authorList>
    </citation>
    <scope>NUCLEOTIDE SEQUENCE [LARGE SCALE GENOMIC DNA]</scope>
    <source>
        <strain evidence="12">NRRL 26010</strain>
    </source>
</reference>
<dbReference type="Proteomes" id="UP000179179">
    <property type="component" value="Unassembled WGS sequence"/>
</dbReference>
<evidence type="ECO:0000256" key="2">
    <source>
        <dbReference type="ARBA" id="ARBA00010617"/>
    </source>
</evidence>
<proteinExistence type="inferred from homology"/>
<dbReference type="Gene3D" id="1.10.630.10">
    <property type="entry name" value="Cytochrome P450"/>
    <property type="match status" value="1"/>
</dbReference>
<dbReference type="PRINTS" id="PR00385">
    <property type="entry name" value="P450"/>
</dbReference>
<accession>A0A1F7ZVL3</accession>
<dbReference type="InterPro" id="IPR036396">
    <property type="entry name" value="Cyt_P450_sf"/>
</dbReference>
<evidence type="ECO:0000256" key="1">
    <source>
        <dbReference type="ARBA" id="ARBA00001971"/>
    </source>
</evidence>
<evidence type="ECO:0000256" key="7">
    <source>
        <dbReference type="ARBA" id="ARBA00023033"/>
    </source>
</evidence>
<evidence type="ECO:0000313" key="12">
    <source>
        <dbReference type="Proteomes" id="UP000179179"/>
    </source>
</evidence>
<keyword evidence="6 8" id="KW-0408">Iron</keyword>
<dbReference type="STRING" id="109264.A0A1F7ZVL3"/>
<dbReference type="Pfam" id="PF00067">
    <property type="entry name" value="p450"/>
    <property type="match status" value="1"/>
</dbReference>
<dbReference type="GO" id="GO:0020037">
    <property type="term" value="F:heme binding"/>
    <property type="evidence" value="ECO:0007669"/>
    <property type="project" value="InterPro"/>
</dbReference>
<evidence type="ECO:0000256" key="3">
    <source>
        <dbReference type="ARBA" id="ARBA00022617"/>
    </source>
</evidence>
<keyword evidence="10" id="KW-0472">Membrane</keyword>
<keyword evidence="3 8" id="KW-0349">Heme</keyword>
<dbReference type="PROSITE" id="PS00086">
    <property type="entry name" value="CYTOCHROME_P450"/>
    <property type="match status" value="1"/>
</dbReference>
<evidence type="ECO:0008006" key="13">
    <source>
        <dbReference type="Google" id="ProtNLM"/>
    </source>
</evidence>
<evidence type="ECO:0000256" key="6">
    <source>
        <dbReference type="ARBA" id="ARBA00023004"/>
    </source>
</evidence>
<dbReference type="GO" id="GO:0004497">
    <property type="term" value="F:monooxygenase activity"/>
    <property type="evidence" value="ECO:0007669"/>
    <property type="project" value="UniProtKB-KW"/>
</dbReference>
<dbReference type="AlphaFoldDB" id="A0A1F7ZVL3"/>
<evidence type="ECO:0000256" key="9">
    <source>
        <dbReference type="RuleBase" id="RU000461"/>
    </source>
</evidence>
<keyword evidence="5 9" id="KW-0560">Oxidoreductase</keyword>
<sequence>MDSILNWSAPNLEPAFQRLWTDAGSTIAVLADPEQSWQRKVLFALVAIFIVHTVSTSIYRLYFSPLALAKIPGPKLAALTFLYESYFEIVKGGQYYNHVAKLHEQYGPLIRVSPHEVHWNDPEFIDQAYPTTLRKTDKPVWVAQRTGTPYSIVSTPSHDLHRRRRNALNSFFSVASVRRLEPILKTYMQKMMTRLEASGKAEEVVEIHRVFKACASDIITLYAFGDNMGYMDSPDYGKDFQESTEWFFYLTHIFGLVPWLVQYAQNAPVWLVRLCFPVLTALRERQDWWINKVREIRASKNPERVKSTVFEGILDSSLPAEEKTDIRLASEAQLIVFAGEGTTAHALMCAVFHLLANPEELAKLKTELSEAIPDPTNISVAQVDSLPYLGAIISESVRLHPGVMNRQVRMNPDVPIVYDNPVDGKQYVIPPNTIYSMSPLETHMNPKAFGADPYAFRPQRWIDQPKLSKYFLGFSRGTRGCVGMTLARREMAMTLATLFTKYDLYRGQPGPTLELYDTYRSRDIDVNADYIIPIPAKDSKGLQVKIRN</sequence>
<dbReference type="PANTHER" id="PTHR24305:SF157">
    <property type="entry name" value="N-ACETYLTRYPTOPHAN 6-HYDROXYLASE IVOC-RELATED"/>
    <property type="match status" value="1"/>
</dbReference>
<comment type="cofactor">
    <cofactor evidence="1 8">
        <name>heme</name>
        <dbReference type="ChEBI" id="CHEBI:30413"/>
    </cofactor>
</comment>
<keyword evidence="7 9" id="KW-0503">Monooxygenase</keyword>
<protein>
    <recommendedName>
        <fullName evidence="13">Cytochrome P450</fullName>
    </recommendedName>
</protein>
<dbReference type="RefSeq" id="XP_022387218.1">
    <property type="nucleotide sequence ID" value="XM_022535183.1"/>
</dbReference>
<dbReference type="EMBL" id="LYCR01000069">
    <property type="protein sequence ID" value="OGM43501.1"/>
    <property type="molecule type" value="Genomic_DNA"/>
</dbReference>
<evidence type="ECO:0000256" key="10">
    <source>
        <dbReference type="SAM" id="Phobius"/>
    </source>
</evidence>
<evidence type="ECO:0000313" key="11">
    <source>
        <dbReference type="EMBL" id="OGM43501.1"/>
    </source>
</evidence>
<keyword evidence="12" id="KW-1185">Reference proteome</keyword>
<dbReference type="GO" id="GO:0016705">
    <property type="term" value="F:oxidoreductase activity, acting on paired donors, with incorporation or reduction of molecular oxygen"/>
    <property type="evidence" value="ECO:0007669"/>
    <property type="project" value="InterPro"/>
</dbReference>
<dbReference type="PANTHER" id="PTHR24305">
    <property type="entry name" value="CYTOCHROME P450"/>
    <property type="match status" value="1"/>
</dbReference>
<gene>
    <name evidence="11" type="ORF">ABOM_008054</name>
</gene>
<comment type="similarity">
    <text evidence="2 9">Belongs to the cytochrome P450 family.</text>
</comment>
<dbReference type="InterPro" id="IPR002401">
    <property type="entry name" value="Cyt_P450_E_grp-I"/>
</dbReference>
<name>A0A1F7ZVL3_9EURO</name>
<dbReference type="PRINTS" id="PR00463">
    <property type="entry name" value="EP450I"/>
</dbReference>
<dbReference type="InterPro" id="IPR017972">
    <property type="entry name" value="Cyt_P450_CS"/>
</dbReference>
<feature type="binding site" description="axial binding residue" evidence="8">
    <location>
        <position position="481"/>
    </location>
    <ligand>
        <name>heme</name>
        <dbReference type="ChEBI" id="CHEBI:30413"/>
    </ligand>
    <ligandPart>
        <name>Fe</name>
        <dbReference type="ChEBI" id="CHEBI:18248"/>
    </ligandPart>
</feature>
<dbReference type="InterPro" id="IPR050121">
    <property type="entry name" value="Cytochrome_P450_monoxygenase"/>
</dbReference>
<keyword evidence="4 8" id="KW-0479">Metal-binding</keyword>
<dbReference type="OrthoDB" id="3945418at2759"/>
<keyword evidence="10" id="KW-0812">Transmembrane</keyword>
<dbReference type="CDD" id="cd11062">
    <property type="entry name" value="CYP58-like"/>
    <property type="match status" value="1"/>
</dbReference>
<keyword evidence="10" id="KW-1133">Transmembrane helix</keyword>